<name>A0A1T3MGN3_9FLAO</name>
<dbReference type="Proteomes" id="UP000190813">
    <property type="component" value="Unassembled WGS sequence"/>
</dbReference>
<dbReference type="InterPro" id="IPR007822">
    <property type="entry name" value="LANC-like"/>
</dbReference>
<accession>A0A1T3MGN3</accession>
<feature type="binding site" evidence="1">
    <location>
        <position position="312"/>
    </location>
    <ligand>
        <name>Zn(2+)</name>
        <dbReference type="ChEBI" id="CHEBI:29105"/>
    </ligand>
</feature>
<evidence type="ECO:0000313" key="2">
    <source>
        <dbReference type="EMBL" id="OPC63714.1"/>
    </source>
</evidence>
<dbReference type="Gene3D" id="1.50.10.20">
    <property type="match status" value="1"/>
</dbReference>
<dbReference type="EMBL" id="MAHX01000016">
    <property type="protein sequence ID" value="OPC63714.1"/>
    <property type="molecule type" value="Genomic_DNA"/>
</dbReference>
<dbReference type="SMART" id="SM01260">
    <property type="entry name" value="LANC_like"/>
    <property type="match status" value="1"/>
</dbReference>
<evidence type="ECO:0000256" key="1">
    <source>
        <dbReference type="PIRSR" id="PIRSR607822-1"/>
    </source>
</evidence>
<comment type="caution">
    <text evidence="2">The sequence shown here is derived from an EMBL/GenBank/DDBJ whole genome shotgun (WGS) entry which is preliminary data.</text>
</comment>
<evidence type="ECO:0000313" key="3">
    <source>
        <dbReference type="Proteomes" id="UP000190813"/>
    </source>
</evidence>
<evidence type="ECO:0008006" key="4">
    <source>
        <dbReference type="Google" id="ProtNLM"/>
    </source>
</evidence>
<keyword evidence="3" id="KW-1185">Reference proteome</keyword>
<dbReference type="PRINTS" id="PR01950">
    <property type="entry name" value="LANCSUPER"/>
</dbReference>
<dbReference type="RefSeq" id="WP_078772322.1">
    <property type="nucleotide sequence ID" value="NZ_CBCSBR010000001.1"/>
</dbReference>
<dbReference type="SUPFAM" id="SSF158745">
    <property type="entry name" value="LanC-like"/>
    <property type="match status" value="1"/>
</dbReference>
<dbReference type="AlphaFoldDB" id="A0A1T3MGN3"/>
<proteinExistence type="predicted"/>
<dbReference type="PRINTS" id="PR01955">
    <property type="entry name" value="LANCFRANKIA"/>
</dbReference>
<dbReference type="GO" id="GO:0046872">
    <property type="term" value="F:metal ion binding"/>
    <property type="evidence" value="ECO:0007669"/>
    <property type="project" value="UniProtKB-KW"/>
</dbReference>
<keyword evidence="1" id="KW-0862">Zinc</keyword>
<feature type="binding site" evidence="1">
    <location>
        <position position="311"/>
    </location>
    <ligand>
        <name>Zn(2+)</name>
        <dbReference type="ChEBI" id="CHEBI:29105"/>
    </ligand>
</feature>
<protein>
    <recommendedName>
        <fullName evidence="4">Lanthionine synthetase</fullName>
    </recommendedName>
</protein>
<keyword evidence="1" id="KW-0479">Metal-binding</keyword>
<feature type="binding site" evidence="1">
    <location>
        <position position="261"/>
    </location>
    <ligand>
        <name>Zn(2+)</name>
        <dbReference type="ChEBI" id="CHEBI:29105"/>
    </ligand>
</feature>
<gene>
    <name evidence="2" type="ORF">BAZ10_06450</name>
</gene>
<dbReference type="Pfam" id="PF05147">
    <property type="entry name" value="LANC_like"/>
    <property type="match status" value="1"/>
</dbReference>
<reference evidence="2 3" key="1">
    <citation type="submission" date="2016-06" db="EMBL/GenBank/DDBJ databases">
        <title>Revisiting the taxonomy of the Elizabethkingia Genus based on Whole-Genome Sequencing, Optical Mapping, and MALDI-TOF.</title>
        <authorList>
            <person name="Nicholson A.C."/>
        </authorList>
    </citation>
    <scope>NUCLEOTIDE SEQUENCE [LARGE SCALE GENOMIC DNA]</scope>
    <source>
        <strain evidence="2 3">G4070</strain>
    </source>
</reference>
<dbReference type="GO" id="GO:0031179">
    <property type="term" value="P:peptide modification"/>
    <property type="evidence" value="ECO:0007669"/>
    <property type="project" value="InterPro"/>
</dbReference>
<organism evidence="2 3">
    <name type="scientific">Elizabethkingia occulta</name>
    <dbReference type="NCBI Taxonomy" id="1867263"/>
    <lineage>
        <taxon>Bacteria</taxon>
        <taxon>Pseudomonadati</taxon>
        <taxon>Bacteroidota</taxon>
        <taxon>Flavobacteriia</taxon>
        <taxon>Flavobacteriales</taxon>
        <taxon>Weeksellaceae</taxon>
        <taxon>Elizabethkingia</taxon>
    </lineage>
</organism>
<sequence length="401" mass="46236">MTENLIKEITDIENKLDQLYQQRYTYAPGLLSELGGICLFYFYYGRIFNDEKSSEKGSVLVDHILDSIKINVKYNNYRYSTGISGLAWLLKFLNKEEFIDFEAEDALSDLDEYIYNYAVEEIDRGNYDFLHGATGALYYFTEGRSITNDYIENIVSRLMSITESTMYSKPYWHSYNLTEHKMNNEILNFGLSHGQPAIISVLSKVYELNSDEKLKVLLNDATYAMLDFKFKTKRNSLFPTMTSVNEDIEKNTSKGSRLGWCYGDLGMGVFLWNIGEKIQNEDFKKEALNCINFSASKRSLNDNFIRDAGVCHGAGGVMYIFNKFSHLTNEFDYSETIEYWKNITIEMINSEKGKFITGHCAWNNERGYYNDFGFLQGLSGIGLSFLSLIDTDIKWGNVLLM</sequence>